<proteinExistence type="predicted"/>
<reference evidence="2" key="1">
    <citation type="submission" date="2024-02" db="UniProtKB">
        <authorList>
            <consortium name="WormBaseParasite"/>
        </authorList>
    </citation>
    <scope>IDENTIFICATION</scope>
</reference>
<accession>A0AAF3FHS8</accession>
<sequence>MERVRRCDPYAIPVCEDIVERLEILQDLVDHKVKLSWSSCYQDFWMRSLVYANGDKLVPELEKNKLSLAQGLGPGPKNWKIENFVDADDLDALYDLKLKPTDDGVFLCLPIAILFPNRVLGIRDCRDWGDDATRADRHQTAKNQIQIAVKNQNVHQHMPAPWKKHGDVVVLKPLTETGDWIRVIILAHAGSEDREEEEWLVAPVDAYAIGEELTWKIHQHRLYVLPKDISLSALPCDLFTANLRGLDTLRFGMGPYVRMILDEYITKPLTLRQHRSVGIIDQEPEQDVNVDFLIMVDHENGIETPIIKFDSWHPFFLTNYHTMPRRPNIRELMRTIWDYGVIHQILPNYYVASDEDNGCNRFDCRNVDCFMIGRHNVPYPDVDVKL</sequence>
<dbReference type="AlphaFoldDB" id="A0AAF3FHS8"/>
<dbReference type="Proteomes" id="UP000887575">
    <property type="component" value="Unassembled WGS sequence"/>
</dbReference>
<evidence type="ECO:0000313" key="1">
    <source>
        <dbReference type="Proteomes" id="UP000887575"/>
    </source>
</evidence>
<name>A0AAF3FHS8_9BILA</name>
<evidence type="ECO:0000313" key="2">
    <source>
        <dbReference type="WBParaSite" id="MBELARI_LOCUS6662"/>
    </source>
</evidence>
<dbReference type="WBParaSite" id="MBELARI_LOCUS6662">
    <property type="protein sequence ID" value="MBELARI_LOCUS6662"/>
    <property type="gene ID" value="MBELARI_LOCUS6662"/>
</dbReference>
<protein>
    <submittedName>
        <fullName evidence="2">Uncharacterized protein</fullName>
    </submittedName>
</protein>
<keyword evidence="1" id="KW-1185">Reference proteome</keyword>
<organism evidence="1 2">
    <name type="scientific">Mesorhabditis belari</name>
    <dbReference type="NCBI Taxonomy" id="2138241"/>
    <lineage>
        <taxon>Eukaryota</taxon>
        <taxon>Metazoa</taxon>
        <taxon>Ecdysozoa</taxon>
        <taxon>Nematoda</taxon>
        <taxon>Chromadorea</taxon>
        <taxon>Rhabditida</taxon>
        <taxon>Rhabditina</taxon>
        <taxon>Rhabditomorpha</taxon>
        <taxon>Rhabditoidea</taxon>
        <taxon>Rhabditidae</taxon>
        <taxon>Mesorhabditinae</taxon>
        <taxon>Mesorhabditis</taxon>
    </lineage>
</organism>